<reference evidence="2" key="2">
    <citation type="submission" date="2021-12" db="EMBL/GenBank/DDBJ databases">
        <title>Resequencing data analysis of finger millet.</title>
        <authorList>
            <person name="Hatakeyama M."/>
            <person name="Aluri S."/>
            <person name="Balachadran M.T."/>
            <person name="Sivarajan S.R."/>
            <person name="Poveda L."/>
            <person name="Shimizu-Inatsugi R."/>
            <person name="Schlapbach R."/>
            <person name="Sreeman S.M."/>
            <person name="Shimizu K.K."/>
        </authorList>
    </citation>
    <scope>NUCLEOTIDE SEQUENCE</scope>
</reference>
<comment type="caution">
    <text evidence="2">The sequence shown here is derived from an EMBL/GenBank/DDBJ whole genome shotgun (WGS) entry which is preliminary data.</text>
</comment>
<dbReference type="Proteomes" id="UP001054889">
    <property type="component" value="Unassembled WGS sequence"/>
</dbReference>
<dbReference type="EMBL" id="BQKI01000088">
    <property type="protein sequence ID" value="GJN35944.1"/>
    <property type="molecule type" value="Genomic_DNA"/>
</dbReference>
<dbReference type="FunFam" id="2.60.40.10:FF:000740">
    <property type="entry name" value="6-phosphofructo-2-kinase/fructose-2,6-bisphosphatase"/>
    <property type="match status" value="1"/>
</dbReference>
<dbReference type="Pfam" id="PF00686">
    <property type="entry name" value="CBM_20"/>
    <property type="match status" value="1"/>
</dbReference>
<dbReference type="SUPFAM" id="SSF49452">
    <property type="entry name" value="Starch-binding domain-like"/>
    <property type="match status" value="1"/>
</dbReference>
<gene>
    <name evidence="2" type="primary">gb24762</name>
    <name evidence="2" type="ORF">PR202_gb24762</name>
</gene>
<name>A0AAV5FM84_ELECO</name>
<evidence type="ECO:0000313" key="2">
    <source>
        <dbReference type="EMBL" id="GJN35944.1"/>
    </source>
</evidence>
<dbReference type="PROSITE" id="PS51166">
    <property type="entry name" value="CBM20"/>
    <property type="match status" value="1"/>
</dbReference>
<proteinExistence type="predicted"/>
<sequence>MENARISGDLVPHVFGSEPIIGSWDPHHALAMERELASMWELSFVVPPDHETLDFKFLLKPKEAAAPVHHRGRTYAAPDRRHA</sequence>
<dbReference type="GO" id="GO:2001070">
    <property type="term" value="F:starch binding"/>
    <property type="evidence" value="ECO:0007669"/>
    <property type="project" value="InterPro"/>
</dbReference>
<evidence type="ECO:0000259" key="1">
    <source>
        <dbReference type="PROSITE" id="PS51166"/>
    </source>
</evidence>
<dbReference type="InterPro" id="IPR002044">
    <property type="entry name" value="CBM20"/>
</dbReference>
<evidence type="ECO:0000313" key="3">
    <source>
        <dbReference type="Proteomes" id="UP001054889"/>
    </source>
</evidence>
<dbReference type="AlphaFoldDB" id="A0AAV5FM84"/>
<protein>
    <recommendedName>
        <fullName evidence="1">CBM20 domain-containing protein</fullName>
    </recommendedName>
</protein>
<organism evidence="2 3">
    <name type="scientific">Eleusine coracana subsp. coracana</name>
    <dbReference type="NCBI Taxonomy" id="191504"/>
    <lineage>
        <taxon>Eukaryota</taxon>
        <taxon>Viridiplantae</taxon>
        <taxon>Streptophyta</taxon>
        <taxon>Embryophyta</taxon>
        <taxon>Tracheophyta</taxon>
        <taxon>Spermatophyta</taxon>
        <taxon>Magnoliopsida</taxon>
        <taxon>Liliopsida</taxon>
        <taxon>Poales</taxon>
        <taxon>Poaceae</taxon>
        <taxon>PACMAD clade</taxon>
        <taxon>Chloridoideae</taxon>
        <taxon>Cynodonteae</taxon>
        <taxon>Eleusininae</taxon>
        <taxon>Eleusine</taxon>
    </lineage>
</organism>
<feature type="domain" description="CBM20" evidence="1">
    <location>
        <begin position="1"/>
        <end position="83"/>
    </location>
</feature>
<dbReference type="InterPro" id="IPR013784">
    <property type="entry name" value="Carb-bd-like_fold"/>
</dbReference>
<reference evidence="2" key="1">
    <citation type="journal article" date="2018" name="DNA Res.">
        <title>Multiple hybrid de novo genome assembly of finger millet, an orphan allotetraploid crop.</title>
        <authorList>
            <person name="Hatakeyama M."/>
            <person name="Aluri S."/>
            <person name="Balachadran M.T."/>
            <person name="Sivarajan S.R."/>
            <person name="Patrignani A."/>
            <person name="Gruter S."/>
            <person name="Poveda L."/>
            <person name="Shimizu-Inatsugi R."/>
            <person name="Baeten J."/>
            <person name="Francoijs K.J."/>
            <person name="Nataraja K.N."/>
            <person name="Reddy Y.A.N."/>
            <person name="Phadnis S."/>
            <person name="Ravikumar R.L."/>
            <person name="Schlapbach R."/>
            <person name="Sreeman S.M."/>
            <person name="Shimizu K.K."/>
        </authorList>
    </citation>
    <scope>NUCLEOTIDE SEQUENCE</scope>
</reference>
<keyword evidence="3" id="KW-1185">Reference proteome</keyword>
<accession>A0AAV5FM84</accession>
<dbReference type="InterPro" id="IPR013783">
    <property type="entry name" value="Ig-like_fold"/>
</dbReference>
<dbReference type="Gene3D" id="2.60.40.10">
    <property type="entry name" value="Immunoglobulins"/>
    <property type="match status" value="1"/>
</dbReference>